<accession>A0ABQ8S2W9</accession>
<dbReference type="PANTHER" id="PTHR47326:SF1">
    <property type="entry name" value="HTH PSQ-TYPE DOMAIN-CONTAINING PROTEIN"/>
    <property type="match status" value="1"/>
</dbReference>
<dbReference type="Proteomes" id="UP001148838">
    <property type="component" value="Unassembled WGS sequence"/>
</dbReference>
<keyword evidence="2" id="KW-1185">Reference proteome</keyword>
<organism evidence="1 2">
    <name type="scientific">Periplaneta americana</name>
    <name type="common">American cockroach</name>
    <name type="synonym">Blatta americana</name>
    <dbReference type="NCBI Taxonomy" id="6978"/>
    <lineage>
        <taxon>Eukaryota</taxon>
        <taxon>Metazoa</taxon>
        <taxon>Ecdysozoa</taxon>
        <taxon>Arthropoda</taxon>
        <taxon>Hexapoda</taxon>
        <taxon>Insecta</taxon>
        <taxon>Pterygota</taxon>
        <taxon>Neoptera</taxon>
        <taxon>Polyneoptera</taxon>
        <taxon>Dictyoptera</taxon>
        <taxon>Blattodea</taxon>
        <taxon>Blattoidea</taxon>
        <taxon>Blattidae</taxon>
        <taxon>Blattinae</taxon>
        <taxon>Periplaneta</taxon>
    </lineage>
</organism>
<sequence>MEHTLKCDWPARSPDLMPLDFFIWSFMKERFTEITDRDHLLQRINAAATDFRLQDGLLDLVLSAVGERAQACLRASEGHIEQLLLYISNYWIHVSDSKGGFMCMWHEGINGRGGKEVASTLLKVLNADITHKRDLVLWSNNCPGQKRIE</sequence>
<dbReference type="InterPro" id="IPR036397">
    <property type="entry name" value="RNaseH_sf"/>
</dbReference>
<dbReference type="EMBL" id="JAJSOF020000037">
    <property type="protein sequence ID" value="KAJ4428195.1"/>
    <property type="molecule type" value="Genomic_DNA"/>
</dbReference>
<dbReference type="PANTHER" id="PTHR47326">
    <property type="entry name" value="TRANSPOSABLE ELEMENT TC3 TRANSPOSASE-LIKE PROTEIN"/>
    <property type="match status" value="1"/>
</dbReference>
<reference evidence="1 2" key="1">
    <citation type="journal article" date="2022" name="Allergy">
        <title>Genome assembly and annotation of Periplaneta americana reveal a comprehensive cockroach allergen profile.</title>
        <authorList>
            <person name="Wang L."/>
            <person name="Xiong Q."/>
            <person name="Saelim N."/>
            <person name="Wang L."/>
            <person name="Nong W."/>
            <person name="Wan A.T."/>
            <person name="Shi M."/>
            <person name="Liu X."/>
            <person name="Cao Q."/>
            <person name="Hui J.H.L."/>
            <person name="Sookrung N."/>
            <person name="Leung T.F."/>
            <person name="Tungtrongchitr A."/>
            <person name="Tsui S.K.W."/>
        </authorList>
    </citation>
    <scope>NUCLEOTIDE SEQUENCE [LARGE SCALE GENOMIC DNA]</scope>
    <source>
        <strain evidence="1">PWHHKU_190912</strain>
    </source>
</reference>
<dbReference type="Gene3D" id="3.30.420.10">
    <property type="entry name" value="Ribonuclease H-like superfamily/Ribonuclease H"/>
    <property type="match status" value="1"/>
</dbReference>
<proteinExistence type="predicted"/>
<name>A0ABQ8S2W9_PERAM</name>
<comment type="caution">
    <text evidence="1">The sequence shown here is derived from an EMBL/GenBank/DDBJ whole genome shotgun (WGS) entry which is preliminary data.</text>
</comment>
<evidence type="ECO:0000313" key="1">
    <source>
        <dbReference type="EMBL" id="KAJ4428195.1"/>
    </source>
</evidence>
<gene>
    <name evidence="1" type="ORF">ANN_24210</name>
</gene>
<evidence type="ECO:0000313" key="2">
    <source>
        <dbReference type="Proteomes" id="UP001148838"/>
    </source>
</evidence>
<protein>
    <submittedName>
        <fullName evidence="1">Uncharacterized protein</fullName>
    </submittedName>
</protein>